<reference evidence="1 2" key="1">
    <citation type="submission" date="2019-09" db="EMBL/GenBank/DDBJ databases">
        <authorList>
            <person name="Chandra G."/>
            <person name="Truman W A."/>
        </authorList>
    </citation>
    <scope>NUCLEOTIDE SEQUENCE [LARGE SCALE GENOMIC DNA]</scope>
    <source>
        <strain evidence="1">PS943</strain>
    </source>
</reference>
<protein>
    <submittedName>
        <fullName evidence="1">Uncharacterized protein</fullName>
    </submittedName>
</protein>
<evidence type="ECO:0000313" key="2">
    <source>
        <dbReference type="Proteomes" id="UP000325645"/>
    </source>
</evidence>
<proteinExistence type="predicted"/>
<name>A0A5E7VXH2_PSEFL</name>
<dbReference type="RefSeq" id="WP_318191033.1">
    <property type="nucleotide sequence ID" value="NZ_CABVJH010000001.1"/>
</dbReference>
<organism evidence="1 2">
    <name type="scientific">Pseudomonas fluorescens</name>
    <dbReference type="NCBI Taxonomy" id="294"/>
    <lineage>
        <taxon>Bacteria</taxon>
        <taxon>Pseudomonadati</taxon>
        <taxon>Pseudomonadota</taxon>
        <taxon>Gammaproteobacteria</taxon>
        <taxon>Pseudomonadales</taxon>
        <taxon>Pseudomonadaceae</taxon>
        <taxon>Pseudomonas</taxon>
    </lineage>
</organism>
<accession>A0A5E7VXH2</accession>
<dbReference type="AlphaFoldDB" id="A0A5E7VXH2"/>
<evidence type="ECO:0000313" key="1">
    <source>
        <dbReference type="EMBL" id="VVQ27336.1"/>
    </source>
</evidence>
<gene>
    <name evidence="1" type="ORF">PS943_00323</name>
</gene>
<dbReference type="Proteomes" id="UP000325645">
    <property type="component" value="Unassembled WGS sequence"/>
</dbReference>
<sequence>MTLKSGLMGCSALCGLVMTTNTRLLGPILAFSVLTMTGYAQAACEELPFDGHSLARCKVWPAFKDQAIATKSTFTPVSEDVNDGGMFDLELSIVNSTNDQTLATYRKNEAYNSDAVGFEGLVIDTARYKLASDVRAFGLRSNFGHRSSAMPYSKTDLALYLREGHTLRPVLEGLVVAKNTGEWMGDCTGQGQDIRRTVDIGKSTHNGFADLIVTSSTTVLKNFKSGEECLSKTSDLKKTQITLSYDGKHYVVPEELKGF</sequence>
<dbReference type="EMBL" id="CABVJH010000001">
    <property type="protein sequence ID" value="VVQ27336.1"/>
    <property type="molecule type" value="Genomic_DNA"/>
</dbReference>